<evidence type="ECO:0000313" key="3">
    <source>
        <dbReference type="Proteomes" id="UP001281410"/>
    </source>
</evidence>
<evidence type="ECO:0008006" key="4">
    <source>
        <dbReference type="Google" id="ProtNLM"/>
    </source>
</evidence>
<dbReference type="CDD" id="cd06222">
    <property type="entry name" value="RNase_H_like"/>
    <property type="match status" value="1"/>
</dbReference>
<dbReference type="PANTHER" id="PTHR33033:SF118">
    <property type="entry name" value="OS02G0175302 PROTEIN"/>
    <property type="match status" value="1"/>
</dbReference>
<sequence>MPRKCQVSEVWCASSCGTFKSNVNGLARGFPGLAGMGGVLRDSVGKVLCLFSIFLGSQDTNAAKIMSIGKACELISMDSNFVGCPIFIISDSKVVVSLVNNEVFGNIKQVNLIYDIRIKLKSLGNMSEWCLALCWCLFCALGPGSLVSSLSFWPFGC</sequence>
<dbReference type="AlphaFoldDB" id="A0AAE0E3J4"/>
<dbReference type="Gene3D" id="3.30.420.10">
    <property type="entry name" value="Ribonuclease H-like superfamily/Ribonuclease H"/>
    <property type="match status" value="1"/>
</dbReference>
<organism evidence="2 3">
    <name type="scientific">Dipteronia sinensis</name>
    <dbReference type="NCBI Taxonomy" id="43782"/>
    <lineage>
        <taxon>Eukaryota</taxon>
        <taxon>Viridiplantae</taxon>
        <taxon>Streptophyta</taxon>
        <taxon>Embryophyta</taxon>
        <taxon>Tracheophyta</taxon>
        <taxon>Spermatophyta</taxon>
        <taxon>Magnoliopsida</taxon>
        <taxon>eudicotyledons</taxon>
        <taxon>Gunneridae</taxon>
        <taxon>Pentapetalae</taxon>
        <taxon>rosids</taxon>
        <taxon>malvids</taxon>
        <taxon>Sapindales</taxon>
        <taxon>Sapindaceae</taxon>
        <taxon>Hippocastanoideae</taxon>
        <taxon>Acereae</taxon>
        <taxon>Dipteronia</taxon>
    </lineage>
</organism>
<gene>
    <name evidence="2" type="ORF">Dsin_020219</name>
</gene>
<comment type="caution">
    <text evidence="2">The sequence shown here is derived from an EMBL/GenBank/DDBJ whole genome shotgun (WGS) entry which is preliminary data.</text>
</comment>
<keyword evidence="1" id="KW-0812">Transmembrane</keyword>
<dbReference type="InterPro" id="IPR036397">
    <property type="entry name" value="RNaseH_sf"/>
</dbReference>
<evidence type="ECO:0000313" key="2">
    <source>
        <dbReference type="EMBL" id="KAK3206173.1"/>
    </source>
</evidence>
<dbReference type="PANTHER" id="PTHR33033">
    <property type="entry name" value="POLYNUCLEOTIDYL TRANSFERASE, RIBONUCLEASE H-LIKE SUPERFAMILY PROTEIN-RELATED"/>
    <property type="match status" value="1"/>
</dbReference>
<keyword evidence="1" id="KW-1133">Transmembrane helix</keyword>
<dbReference type="GO" id="GO:0003676">
    <property type="term" value="F:nucleic acid binding"/>
    <property type="evidence" value="ECO:0007669"/>
    <property type="project" value="InterPro"/>
</dbReference>
<dbReference type="InterPro" id="IPR012337">
    <property type="entry name" value="RNaseH-like_sf"/>
</dbReference>
<evidence type="ECO:0000256" key="1">
    <source>
        <dbReference type="SAM" id="Phobius"/>
    </source>
</evidence>
<dbReference type="EMBL" id="JANJYJ010000006">
    <property type="protein sequence ID" value="KAK3206173.1"/>
    <property type="molecule type" value="Genomic_DNA"/>
</dbReference>
<keyword evidence="3" id="KW-1185">Reference proteome</keyword>
<dbReference type="Proteomes" id="UP001281410">
    <property type="component" value="Unassembled WGS sequence"/>
</dbReference>
<accession>A0AAE0E3J4</accession>
<dbReference type="SUPFAM" id="SSF53098">
    <property type="entry name" value="Ribonuclease H-like"/>
    <property type="match status" value="1"/>
</dbReference>
<proteinExistence type="predicted"/>
<protein>
    <recommendedName>
        <fullName evidence="4">RNase H type-1 domain-containing protein</fullName>
    </recommendedName>
</protein>
<keyword evidence="1" id="KW-0472">Membrane</keyword>
<name>A0AAE0E3J4_9ROSI</name>
<feature type="transmembrane region" description="Helical" evidence="1">
    <location>
        <begin position="129"/>
        <end position="153"/>
    </location>
</feature>
<dbReference type="InterPro" id="IPR044730">
    <property type="entry name" value="RNase_H-like_dom_plant"/>
</dbReference>
<reference evidence="2" key="1">
    <citation type="journal article" date="2023" name="Plant J.">
        <title>Genome sequences and population genomics provide insights into the demographic history, inbreeding, and mutation load of two 'living fossil' tree species of Dipteronia.</title>
        <authorList>
            <person name="Feng Y."/>
            <person name="Comes H.P."/>
            <person name="Chen J."/>
            <person name="Zhu S."/>
            <person name="Lu R."/>
            <person name="Zhang X."/>
            <person name="Li P."/>
            <person name="Qiu J."/>
            <person name="Olsen K.M."/>
            <person name="Qiu Y."/>
        </authorList>
    </citation>
    <scope>NUCLEOTIDE SEQUENCE</scope>
    <source>
        <strain evidence="2">NBL</strain>
    </source>
</reference>